<dbReference type="PROSITE" id="PS51352">
    <property type="entry name" value="THIOREDOXIN_2"/>
    <property type="match status" value="1"/>
</dbReference>
<keyword evidence="3" id="KW-1185">Reference proteome</keyword>
<dbReference type="GO" id="GO:0005829">
    <property type="term" value="C:cytosol"/>
    <property type="evidence" value="ECO:0007669"/>
    <property type="project" value="TreeGrafter"/>
</dbReference>
<sequence length="103" mass="11783">MLELTNINYFDSIKNGAVVVEVGADWCPDCRRIQPIMETIEKEYEGKIALFSVNFSNEEELKDTLHIQRIPTLIFYKDGVEVGERLVEPKNPATIQDAVKKLL</sequence>
<dbReference type="PANTHER" id="PTHR45663">
    <property type="entry name" value="GEO12009P1"/>
    <property type="match status" value="1"/>
</dbReference>
<accession>A0A3D8IIK9</accession>
<dbReference type="RefSeq" id="WP_115543392.1">
    <property type="nucleotide sequence ID" value="NZ_NXLQ01000017.1"/>
</dbReference>
<evidence type="ECO:0000313" key="3">
    <source>
        <dbReference type="Proteomes" id="UP000256379"/>
    </source>
</evidence>
<dbReference type="InterPro" id="IPR013766">
    <property type="entry name" value="Thioredoxin_domain"/>
</dbReference>
<evidence type="ECO:0000259" key="1">
    <source>
        <dbReference type="PROSITE" id="PS51352"/>
    </source>
</evidence>
<dbReference type="CDD" id="cd02947">
    <property type="entry name" value="TRX_family"/>
    <property type="match status" value="1"/>
</dbReference>
<dbReference type="Proteomes" id="UP000256379">
    <property type="component" value="Unassembled WGS sequence"/>
</dbReference>
<dbReference type="InterPro" id="IPR036249">
    <property type="entry name" value="Thioredoxin-like_sf"/>
</dbReference>
<feature type="domain" description="Thioredoxin" evidence="1">
    <location>
        <begin position="1"/>
        <end position="103"/>
    </location>
</feature>
<dbReference type="PANTHER" id="PTHR45663:SF11">
    <property type="entry name" value="GEO12009P1"/>
    <property type="match status" value="1"/>
</dbReference>
<name>A0A3D8IIK9_9HELI</name>
<reference evidence="2 3" key="1">
    <citation type="submission" date="2018-04" db="EMBL/GenBank/DDBJ databases">
        <title>Novel Campyloabacter and Helicobacter Species and Strains.</title>
        <authorList>
            <person name="Mannion A.J."/>
            <person name="Shen Z."/>
            <person name="Fox J.G."/>
        </authorList>
    </citation>
    <scope>NUCLEOTIDE SEQUENCE [LARGE SCALE GENOMIC DNA]</scope>
    <source>
        <strain evidence="2 3">MIT 17-337</strain>
    </source>
</reference>
<dbReference type="SUPFAM" id="SSF52833">
    <property type="entry name" value="Thioredoxin-like"/>
    <property type="match status" value="1"/>
</dbReference>
<organism evidence="2 3">
    <name type="scientific">Helicobacter didelphidarum</name>
    <dbReference type="NCBI Taxonomy" id="2040648"/>
    <lineage>
        <taxon>Bacteria</taxon>
        <taxon>Pseudomonadati</taxon>
        <taxon>Campylobacterota</taxon>
        <taxon>Epsilonproteobacteria</taxon>
        <taxon>Campylobacterales</taxon>
        <taxon>Helicobacteraceae</taxon>
        <taxon>Helicobacter</taxon>
    </lineage>
</organism>
<evidence type="ECO:0000313" key="2">
    <source>
        <dbReference type="EMBL" id="RDU64900.1"/>
    </source>
</evidence>
<dbReference type="GO" id="GO:0015035">
    <property type="term" value="F:protein-disulfide reductase activity"/>
    <property type="evidence" value="ECO:0007669"/>
    <property type="project" value="TreeGrafter"/>
</dbReference>
<dbReference type="AlphaFoldDB" id="A0A3D8IIK9"/>
<dbReference type="Gene3D" id="3.40.30.10">
    <property type="entry name" value="Glutaredoxin"/>
    <property type="match status" value="1"/>
</dbReference>
<dbReference type="GO" id="GO:0045454">
    <property type="term" value="P:cell redox homeostasis"/>
    <property type="evidence" value="ECO:0007669"/>
    <property type="project" value="TreeGrafter"/>
</dbReference>
<dbReference type="EMBL" id="NXLQ01000017">
    <property type="protein sequence ID" value="RDU64900.1"/>
    <property type="molecule type" value="Genomic_DNA"/>
</dbReference>
<gene>
    <name evidence="2" type="ORF">CQA53_07465</name>
</gene>
<dbReference type="OrthoDB" id="215495at2"/>
<comment type="caution">
    <text evidence="2">The sequence shown here is derived from an EMBL/GenBank/DDBJ whole genome shotgun (WGS) entry which is preliminary data.</text>
</comment>
<dbReference type="Pfam" id="PF00085">
    <property type="entry name" value="Thioredoxin"/>
    <property type="match status" value="1"/>
</dbReference>
<proteinExistence type="predicted"/>
<protein>
    <submittedName>
        <fullName evidence="2">Thiol reductase thioredoxin</fullName>
    </submittedName>
</protein>